<dbReference type="PROSITE" id="PS00675">
    <property type="entry name" value="SIGMA54_INTERACT_1"/>
    <property type="match status" value="1"/>
</dbReference>
<dbReference type="GO" id="GO:0006355">
    <property type="term" value="P:regulation of DNA-templated transcription"/>
    <property type="evidence" value="ECO:0007669"/>
    <property type="project" value="InterPro"/>
</dbReference>
<dbReference type="PANTHER" id="PTHR32071:SF57">
    <property type="entry name" value="C4-DICARBOXYLATE TRANSPORT TRANSCRIPTIONAL REGULATORY PROTEIN DCTD"/>
    <property type="match status" value="1"/>
</dbReference>
<accession>A0A3S7UXF7</accession>
<dbReference type="InterPro" id="IPR025662">
    <property type="entry name" value="Sigma_54_int_dom_ATP-bd_1"/>
</dbReference>
<dbReference type="Pfam" id="PF00158">
    <property type="entry name" value="Sigma54_activat"/>
    <property type="match status" value="1"/>
</dbReference>
<feature type="domain" description="Sigma-54 factor interaction" evidence="7">
    <location>
        <begin position="156"/>
        <end position="391"/>
    </location>
</feature>
<feature type="region of interest" description="Disordered" evidence="6">
    <location>
        <begin position="410"/>
        <end position="448"/>
    </location>
</feature>
<feature type="compositionally biased region" description="Basic and acidic residues" evidence="6">
    <location>
        <begin position="437"/>
        <end position="447"/>
    </location>
</feature>
<dbReference type="Pfam" id="PF02954">
    <property type="entry name" value="HTH_8"/>
    <property type="match status" value="1"/>
</dbReference>
<keyword evidence="1" id="KW-0547">Nucleotide-binding</keyword>
<evidence type="ECO:0000256" key="6">
    <source>
        <dbReference type="SAM" id="MobiDB-lite"/>
    </source>
</evidence>
<organism evidence="8">
    <name type="scientific">Melittangium lichenicola</name>
    <dbReference type="NCBI Taxonomy" id="45"/>
    <lineage>
        <taxon>Bacteria</taxon>
        <taxon>Pseudomonadati</taxon>
        <taxon>Myxococcota</taxon>
        <taxon>Myxococcia</taxon>
        <taxon>Myxococcales</taxon>
        <taxon>Cystobacterineae</taxon>
        <taxon>Archangiaceae</taxon>
        <taxon>Melittangium</taxon>
    </lineage>
</organism>
<dbReference type="GO" id="GO:0043565">
    <property type="term" value="F:sequence-specific DNA binding"/>
    <property type="evidence" value="ECO:0007669"/>
    <property type="project" value="InterPro"/>
</dbReference>
<evidence type="ECO:0000256" key="1">
    <source>
        <dbReference type="ARBA" id="ARBA00022741"/>
    </source>
</evidence>
<dbReference type="InterPro" id="IPR002197">
    <property type="entry name" value="HTH_Fis"/>
</dbReference>
<dbReference type="SMART" id="SM00382">
    <property type="entry name" value="AAA"/>
    <property type="match status" value="1"/>
</dbReference>
<dbReference type="AlphaFoldDB" id="A0A3S7UXF7"/>
<dbReference type="PANTHER" id="PTHR32071">
    <property type="entry name" value="TRANSCRIPTIONAL REGULATORY PROTEIN"/>
    <property type="match status" value="1"/>
</dbReference>
<keyword evidence="5" id="KW-0804">Transcription</keyword>
<dbReference type="InterPro" id="IPR058031">
    <property type="entry name" value="AAA_lid_NorR"/>
</dbReference>
<keyword evidence="3" id="KW-0805">Transcription regulation</keyword>
<feature type="compositionally biased region" description="Low complexity" evidence="6">
    <location>
        <begin position="421"/>
        <end position="434"/>
    </location>
</feature>
<dbReference type="CDD" id="cd00009">
    <property type="entry name" value="AAA"/>
    <property type="match status" value="1"/>
</dbReference>
<dbReference type="Pfam" id="PF25601">
    <property type="entry name" value="AAA_lid_14"/>
    <property type="match status" value="1"/>
</dbReference>
<sequence length="536" mass="57955">MKDQPFIDISTAATPRRERDAPVRPVPALTLISHPSPQRAGERLLLGALAQGGSVAVSRVGPDFCLPGARLGMPLADTFVSRKPLWFEAAGGGRVRLRAEEGGTSVWVDDAPLVGAREFSPEMLSLGVPIVLAERVVLLLHQVSSGDEAGTDALGMVGHGPAMRRVREDISRLADLPVPVLIRGETGSGKELVARAIHDHGPRRARPFVSVNLGALPRELAAAELFGAKRGAYTGATQDREGFFRAAHGGTLFLDEVGEAPPEVQAMLLRTLETSEVYPVGGHAPVTVDVRLLTATDADLEARIAQGSFKAPLLHRLAGYEIQVPPLRERREDIGVLVHHFARKELEALGELHRLDGAGPWLPSALALRLVRFSWPGNVRQLRNLTRQLVIGSRGQGGLTATPRLERELEASVTPWPSRMESSGAAPSSAAPSAPREPPEARRKPSEVTDAELLEALRASDWEFKAAAERLGITRPSLYMLIDKSPSLRTAGDLSVEEISQCFRECAGDLDAMVRRLEVSRRGLQRRIRELGLGEA</sequence>
<dbReference type="SUPFAM" id="SSF52540">
    <property type="entry name" value="P-loop containing nucleoside triphosphate hydrolases"/>
    <property type="match status" value="1"/>
</dbReference>
<dbReference type="InterPro" id="IPR002078">
    <property type="entry name" value="Sigma_54_int"/>
</dbReference>
<evidence type="ECO:0000256" key="3">
    <source>
        <dbReference type="ARBA" id="ARBA00023015"/>
    </source>
</evidence>
<dbReference type="PROSITE" id="PS00688">
    <property type="entry name" value="SIGMA54_INTERACT_3"/>
    <property type="match status" value="1"/>
</dbReference>
<dbReference type="EMBL" id="MH908902">
    <property type="protein sequence ID" value="AYM53440.1"/>
    <property type="molecule type" value="Genomic_DNA"/>
</dbReference>
<dbReference type="InterPro" id="IPR025943">
    <property type="entry name" value="Sigma_54_int_dom_ATP-bd_2"/>
</dbReference>
<reference evidence="8" key="1">
    <citation type="journal article" date="2018" name="J. Ind. Microbiol. Biotechnol.">
        <title>Genome mining reveals uncommon alkylpyrones as type III PKS products from myxobacteria.</title>
        <authorList>
            <person name="Hug J.J."/>
            <person name="Panter F."/>
            <person name="Krug D."/>
            <person name="Muller R."/>
        </authorList>
    </citation>
    <scope>NUCLEOTIDE SEQUENCE</scope>
    <source>
        <strain evidence="8">MCy9148</strain>
    </source>
</reference>
<dbReference type="InterPro" id="IPR027417">
    <property type="entry name" value="P-loop_NTPase"/>
</dbReference>
<dbReference type="GO" id="GO:0005524">
    <property type="term" value="F:ATP binding"/>
    <property type="evidence" value="ECO:0007669"/>
    <property type="project" value="UniProtKB-KW"/>
</dbReference>
<evidence type="ECO:0000259" key="7">
    <source>
        <dbReference type="PROSITE" id="PS50045"/>
    </source>
</evidence>
<name>A0A3S7UXF7_9BACT</name>
<proteinExistence type="predicted"/>
<dbReference type="InterPro" id="IPR003593">
    <property type="entry name" value="AAA+_ATPase"/>
</dbReference>
<evidence type="ECO:0000256" key="4">
    <source>
        <dbReference type="ARBA" id="ARBA00023125"/>
    </source>
</evidence>
<dbReference type="PROSITE" id="PS50045">
    <property type="entry name" value="SIGMA54_INTERACT_4"/>
    <property type="match status" value="1"/>
</dbReference>
<dbReference type="Gene3D" id="1.10.8.60">
    <property type="match status" value="1"/>
</dbReference>
<dbReference type="FunFam" id="3.40.50.300:FF:000006">
    <property type="entry name" value="DNA-binding transcriptional regulator NtrC"/>
    <property type="match status" value="1"/>
</dbReference>
<dbReference type="PROSITE" id="PS00676">
    <property type="entry name" value="SIGMA54_INTERACT_2"/>
    <property type="match status" value="1"/>
</dbReference>
<evidence type="ECO:0000313" key="8">
    <source>
        <dbReference type="EMBL" id="AYM53440.1"/>
    </source>
</evidence>
<keyword evidence="2" id="KW-0067">ATP-binding</keyword>
<dbReference type="Gene3D" id="3.40.50.300">
    <property type="entry name" value="P-loop containing nucleotide triphosphate hydrolases"/>
    <property type="match status" value="1"/>
</dbReference>
<evidence type="ECO:0000256" key="5">
    <source>
        <dbReference type="ARBA" id="ARBA00023163"/>
    </source>
</evidence>
<protein>
    <submittedName>
        <fullName evidence="8">Sigma-54 dependent transcriptional regulator Fis type</fullName>
    </submittedName>
</protein>
<feature type="region of interest" description="Disordered" evidence="6">
    <location>
        <begin position="1"/>
        <end position="22"/>
    </location>
</feature>
<evidence type="ECO:0000256" key="2">
    <source>
        <dbReference type="ARBA" id="ARBA00022840"/>
    </source>
</evidence>
<dbReference type="InterPro" id="IPR025944">
    <property type="entry name" value="Sigma_54_int_dom_CS"/>
</dbReference>
<keyword evidence="4" id="KW-0238">DNA-binding</keyword>